<proteinExistence type="predicted"/>
<dbReference type="InterPro" id="IPR050796">
    <property type="entry name" value="SCF_F-box_component"/>
</dbReference>
<dbReference type="AlphaFoldDB" id="A0AAV0H0M8"/>
<dbReference type="PANTHER" id="PTHR31672">
    <property type="entry name" value="BNACNNG10540D PROTEIN"/>
    <property type="match status" value="1"/>
</dbReference>
<dbReference type="SUPFAM" id="SSF81383">
    <property type="entry name" value="F-box domain"/>
    <property type="match status" value="1"/>
</dbReference>
<evidence type="ECO:0000313" key="2">
    <source>
        <dbReference type="EMBL" id="CAI0378820.1"/>
    </source>
</evidence>
<dbReference type="Pfam" id="PF00646">
    <property type="entry name" value="F-box"/>
    <property type="match status" value="1"/>
</dbReference>
<evidence type="ECO:0000313" key="3">
    <source>
        <dbReference type="Proteomes" id="UP001154282"/>
    </source>
</evidence>
<organism evidence="2 3">
    <name type="scientific">Linum tenue</name>
    <dbReference type="NCBI Taxonomy" id="586396"/>
    <lineage>
        <taxon>Eukaryota</taxon>
        <taxon>Viridiplantae</taxon>
        <taxon>Streptophyta</taxon>
        <taxon>Embryophyta</taxon>
        <taxon>Tracheophyta</taxon>
        <taxon>Spermatophyta</taxon>
        <taxon>Magnoliopsida</taxon>
        <taxon>eudicotyledons</taxon>
        <taxon>Gunneridae</taxon>
        <taxon>Pentapetalae</taxon>
        <taxon>rosids</taxon>
        <taxon>fabids</taxon>
        <taxon>Malpighiales</taxon>
        <taxon>Linaceae</taxon>
        <taxon>Linum</taxon>
    </lineage>
</organism>
<protein>
    <recommendedName>
        <fullName evidence="1">F-box domain-containing protein</fullName>
    </recommendedName>
</protein>
<name>A0AAV0H0M8_9ROSI</name>
<dbReference type="PANTHER" id="PTHR31672:SF13">
    <property type="entry name" value="F-BOX PROTEIN CPR30-LIKE"/>
    <property type="match status" value="1"/>
</dbReference>
<dbReference type="InterPro" id="IPR036047">
    <property type="entry name" value="F-box-like_dom_sf"/>
</dbReference>
<keyword evidence="3" id="KW-1185">Reference proteome</keyword>
<dbReference type="InterPro" id="IPR001810">
    <property type="entry name" value="F-box_dom"/>
</dbReference>
<evidence type="ECO:0000259" key="1">
    <source>
        <dbReference type="Pfam" id="PF00646"/>
    </source>
</evidence>
<sequence length="95" mass="10620">MPTIQGLPADLIAATLCRLPVKSLLRVRCLSKSWCSEIDNSSFAQIHLRHSKEASSNLSLVLNETYLYFVNLECLNAAVKLEHPLEAQNSDPRLL</sequence>
<reference evidence="2" key="1">
    <citation type="submission" date="2022-08" db="EMBL/GenBank/DDBJ databases">
        <authorList>
            <person name="Gutierrez-Valencia J."/>
        </authorList>
    </citation>
    <scope>NUCLEOTIDE SEQUENCE</scope>
</reference>
<accession>A0AAV0H0M8</accession>
<comment type="caution">
    <text evidence="2">The sequence shown here is derived from an EMBL/GenBank/DDBJ whole genome shotgun (WGS) entry which is preliminary data.</text>
</comment>
<dbReference type="Proteomes" id="UP001154282">
    <property type="component" value="Unassembled WGS sequence"/>
</dbReference>
<feature type="domain" description="F-box" evidence="1">
    <location>
        <begin position="5"/>
        <end position="43"/>
    </location>
</feature>
<gene>
    <name evidence="2" type="ORF">LITE_LOCUS2031</name>
</gene>
<dbReference type="EMBL" id="CAMGYJ010000002">
    <property type="protein sequence ID" value="CAI0378820.1"/>
    <property type="molecule type" value="Genomic_DNA"/>
</dbReference>